<reference evidence="2" key="1">
    <citation type="journal article" date="2021" name="BMC Genomics">
        <title>Chromosome-level genome assembly and manually-curated proteome of model necrotroph Parastagonospora nodorum Sn15 reveals a genome-wide trove of candidate effector homologs, and redundancy of virulence-related functions within an accessory chromosome.</title>
        <authorList>
            <person name="Bertazzoni S."/>
            <person name="Jones D.A.B."/>
            <person name="Phan H.T."/>
            <person name="Tan K.-C."/>
            <person name="Hane J.K."/>
        </authorList>
    </citation>
    <scope>NUCLEOTIDE SEQUENCE [LARGE SCALE GENOMIC DNA]</scope>
    <source>
        <strain evidence="2">SN15 / ATCC MYA-4574 / FGSC 10173)</strain>
    </source>
</reference>
<protein>
    <submittedName>
        <fullName evidence="1">Uncharacterized protein</fullName>
    </submittedName>
</protein>
<evidence type="ECO:0000313" key="2">
    <source>
        <dbReference type="Proteomes" id="UP000663193"/>
    </source>
</evidence>
<gene>
    <name evidence="1" type="ORF">JI435_417440</name>
</gene>
<evidence type="ECO:0000313" key="1">
    <source>
        <dbReference type="EMBL" id="QRD02002.1"/>
    </source>
</evidence>
<dbReference type="VEuPathDB" id="FungiDB:JI435_417440"/>
<dbReference type="EMBL" id="CP069035">
    <property type="protein sequence ID" value="QRD02002.1"/>
    <property type="molecule type" value="Genomic_DNA"/>
</dbReference>
<dbReference type="Proteomes" id="UP000663193">
    <property type="component" value="Chromosome 13"/>
</dbReference>
<dbReference type="AlphaFoldDB" id="A0A7U2I6S1"/>
<organism evidence="1 2">
    <name type="scientific">Phaeosphaeria nodorum (strain SN15 / ATCC MYA-4574 / FGSC 10173)</name>
    <name type="common">Glume blotch fungus</name>
    <name type="synonym">Parastagonospora nodorum</name>
    <dbReference type="NCBI Taxonomy" id="321614"/>
    <lineage>
        <taxon>Eukaryota</taxon>
        <taxon>Fungi</taxon>
        <taxon>Dikarya</taxon>
        <taxon>Ascomycota</taxon>
        <taxon>Pezizomycotina</taxon>
        <taxon>Dothideomycetes</taxon>
        <taxon>Pleosporomycetidae</taxon>
        <taxon>Pleosporales</taxon>
        <taxon>Pleosporineae</taxon>
        <taxon>Phaeosphaeriaceae</taxon>
        <taxon>Parastagonospora</taxon>
    </lineage>
</organism>
<keyword evidence="2" id="KW-1185">Reference proteome</keyword>
<name>A0A7U2I6S1_PHANO</name>
<sequence length="106" mass="12312">MFVFYCIYFFPCHGRPRYQCSIFFFCSIPHGRPVCGSILWGSKVEKDLLSSFLLNILRGAFMDQSIFIGVLKQDEKAARPGRRVKSIGKERKEARRQLLYSHITCV</sequence>
<accession>A0A7U2I6S1</accession>
<proteinExistence type="predicted"/>